<keyword evidence="12" id="KW-1133">Transmembrane helix</keyword>
<dbReference type="Proteomes" id="UP001597399">
    <property type="component" value="Unassembled WGS sequence"/>
</dbReference>
<dbReference type="EMBL" id="JBHUMQ010000014">
    <property type="protein sequence ID" value="MFD2693072.1"/>
    <property type="molecule type" value="Genomic_DNA"/>
</dbReference>
<evidence type="ECO:0000256" key="12">
    <source>
        <dbReference type="SAM" id="Phobius"/>
    </source>
</evidence>
<keyword evidence="16" id="KW-1185">Reference proteome</keyword>
<feature type="transmembrane region" description="Helical" evidence="12">
    <location>
        <begin position="150"/>
        <end position="173"/>
    </location>
</feature>
<evidence type="ECO:0000256" key="9">
    <source>
        <dbReference type="ARBA" id="ARBA00022840"/>
    </source>
</evidence>
<reference evidence="16" key="1">
    <citation type="journal article" date="2019" name="Int. J. Syst. Evol. Microbiol.">
        <title>The Global Catalogue of Microorganisms (GCM) 10K type strain sequencing project: providing services to taxonomists for standard genome sequencing and annotation.</title>
        <authorList>
            <consortium name="The Broad Institute Genomics Platform"/>
            <consortium name="The Broad Institute Genome Sequencing Center for Infectious Disease"/>
            <person name="Wu L."/>
            <person name="Ma J."/>
        </authorList>
    </citation>
    <scope>NUCLEOTIDE SEQUENCE [LARGE SCALE GENOMIC DNA]</scope>
    <source>
        <strain evidence="16">TISTR 2466</strain>
    </source>
</reference>
<keyword evidence="8 15" id="KW-0418">Kinase</keyword>
<evidence type="ECO:0000259" key="14">
    <source>
        <dbReference type="PROSITE" id="PS50885"/>
    </source>
</evidence>
<dbReference type="CDD" id="cd00082">
    <property type="entry name" value="HisKA"/>
    <property type="match status" value="1"/>
</dbReference>
<evidence type="ECO:0000256" key="6">
    <source>
        <dbReference type="ARBA" id="ARBA00022679"/>
    </source>
</evidence>
<evidence type="ECO:0000256" key="2">
    <source>
        <dbReference type="ARBA" id="ARBA00004236"/>
    </source>
</evidence>
<dbReference type="InterPro" id="IPR005467">
    <property type="entry name" value="His_kinase_dom"/>
</dbReference>
<dbReference type="PANTHER" id="PTHR45436">
    <property type="entry name" value="SENSOR HISTIDINE KINASE YKOH"/>
    <property type="match status" value="1"/>
</dbReference>
<comment type="subcellular location">
    <subcellularLocation>
        <location evidence="2">Cell membrane</location>
    </subcellularLocation>
</comment>
<dbReference type="Gene3D" id="1.10.287.130">
    <property type="match status" value="1"/>
</dbReference>
<dbReference type="Gene3D" id="6.10.340.10">
    <property type="match status" value="1"/>
</dbReference>
<feature type="domain" description="HAMP" evidence="14">
    <location>
        <begin position="178"/>
        <end position="233"/>
    </location>
</feature>
<evidence type="ECO:0000256" key="5">
    <source>
        <dbReference type="ARBA" id="ARBA00022553"/>
    </source>
</evidence>
<dbReference type="PANTHER" id="PTHR45436:SF5">
    <property type="entry name" value="SENSOR HISTIDINE KINASE TRCS"/>
    <property type="match status" value="1"/>
</dbReference>
<keyword evidence="9" id="KW-0067">ATP-binding</keyword>
<keyword evidence="5" id="KW-0597">Phosphoprotein</keyword>
<dbReference type="Pfam" id="PF00512">
    <property type="entry name" value="HisKA"/>
    <property type="match status" value="1"/>
</dbReference>
<dbReference type="PROSITE" id="PS50885">
    <property type="entry name" value="HAMP"/>
    <property type="match status" value="1"/>
</dbReference>
<dbReference type="EC" id="2.7.13.3" evidence="3"/>
<dbReference type="InterPro" id="IPR036097">
    <property type="entry name" value="HisK_dim/P_sf"/>
</dbReference>
<dbReference type="InterPro" id="IPR050428">
    <property type="entry name" value="TCS_sensor_his_kinase"/>
</dbReference>
<keyword evidence="6" id="KW-0808">Transferase</keyword>
<evidence type="ECO:0000256" key="11">
    <source>
        <dbReference type="ARBA" id="ARBA00023136"/>
    </source>
</evidence>
<evidence type="ECO:0000259" key="13">
    <source>
        <dbReference type="PROSITE" id="PS50109"/>
    </source>
</evidence>
<evidence type="ECO:0000256" key="7">
    <source>
        <dbReference type="ARBA" id="ARBA00022741"/>
    </source>
</evidence>
<name>A0ABW5S0F8_9BACL</name>
<evidence type="ECO:0000256" key="3">
    <source>
        <dbReference type="ARBA" id="ARBA00012438"/>
    </source>
</evidence>
<dbReference type="SMART" id="SM00388">
    <property type="entry name" value="HisKA"/>
    <property type="match status" value="1"/>
</dbReference>
<proteinExistence type="predicted"/>
<sequence length="321" mass="37061">MKKNNQSSAAIMMRSLMTMIVVITLSLGLLIIIAVGHQLLEEIRTTTTHIVKSLKQTDIDGDDDWENWRRNSTLDTSSSYVYVHNMRKDAKIKHYYSPNAQKILKVAPFKVPLINHLYYRPGMGFLYHRMVHAQGIYYTLWQNMDYQLVVLFRVMQVTLLLLVLTLLASPIYIRRLTHRLTDPLMDLSNTTQVIASSKEPGSIQLPVPKRPTEVTELANNFNELLTLLDERQEQQKLFVMNAAHELRTPIATIRSHAQLIERHAKDHPEIIPKSVHYITEESRQMQRLIDELLQLSRADRLSLEVADLDLSTTLQSIVQKS</sequence>
<dbReference type="PROSITE" id="PS50109">
    <property type="entry name" value="HIS_KIN"/>
    <property type="match status" value="1"/>
</dbReference>
<feature type="domain" description="Histidine kinase" evidence="13">
    <location>
        <begin position="241"/>
        <end position="321"/>
    </location>
</feature>
<comment type="caution">
    <text evidence="15">The sequence shown here is derived from an EMBL/GenBank/DDBJ whole genome shotgun (WGS) entry which is preliminary data.</text>
</comment>
<dbReference type="RefSeq" id="WP_253063993.1">
    <property type="nucleotide sequence ID" value="NZ_JAMXWM010000026.1"/>
</dbReference>
<evidence type="ECO:0000256" key="4">
    <source>
        <dbReference type="ARBA" id="ARBA00022475"/>
    </source>
</evidence>
<dbReference type="InterPro" id="IPR003660">
    <property type="entry name" value="HAMP_dom"/>
</dbReference>
<evidence type="ECO:0000313" key="15">
    <source>
        <dbReference type="EMBL" id="MFD2693072.1"/>
    </source>
</evidence>
<keyword evidence="7" id="KW-0547">Nucleotide-binding</keyword>
<dbReference type="SUPFAM" id="SSF47384">
    <property type="entry name" value="Homodimeric domain of signal transducing histidine kinase"/>
    <property type="match status" value="1"/>
</dbReference>
<keyword evidence="4" id="KW-1003">Cell membrane</keyword>
<protein>
    <recommendedName>
        <fullName evidence="3">histidine kinase</fullName>
        <ecNumber evidence="3">2.7.13.3</ecNumber>
    </recommendedName>
</protein>
<dbReference type="GO" id="GO:0016301">
    <property type="term" value="F:kinase activity"/>
    <property type="evidence" value="ECO:0007669"/>
    <property type="project" value="UniProtKB-KW"/>
</dbReference>
<comment type="catalytic activity">
    <reaction evidence="1">
        <text>ATP + protein L-histidine = ADP + protein N-phospho-L-histidine.</text>
        <dbReference type="EC" id="2.7.13.3"/>
    </reaction>
</comment>
<keyword evidence="10" id="KW-0902">Two-component regulatory system</keyword>
<evidence type="ECO:0000256" key="10">
    <source>
        <dbReference type="ARBA" id="ARBA00023012"/>
    </source>
</evidence>
<evidence type="ECO:0000313" key="16">
    <source>
        <dbReference type="Proteomes" id="UP001597399"/>
    </source>
</evidence>
<evidence type="ECO:0000256" key="8">
    <source>
        <dbReference type="ARBA" id="ARBA00022777"/>
    </source>
</evidence>
<evidence type="ECO:0000256" key="1">
    <source>
        <dbReference type="ARBA" id="ARBA00000085"/>
    </source>
</evidence>
<keyword evidence="11 12" id="KW-0472">Membrane</keyword>
<gene>
    <name evidence="15" type="ORF">ACFSUE_05415</name>
</gene>
<keyword evidence="12" id="KW-0812">Transmembrane</keyword>
<organism evidence="15 16">
    <name type="scientific">Sporolactobacillus shoreicorticis</name>
    <dbReference type="NCBI Taxonomy" id="1923877"/>
    <lineage>
        <taxon>Bacteria</taxon>
        <taxon>Bacillati</taxon>
        <taxon>Bacillota</taxon>
        <taxon>Bacilli</taxon>
        <taxon>Bacillales</taxon>
        <taxon>Sporolactobacillaceae</taxon>
        <taxon>Sporolactobacillus</taxon>
    </lineage>
</organism>
<accession>A0ABW5S0F8</accession>
<dbReference type="InterPro" id="IPR003661">
    <property type="entry name" value="HisK_dim/P_dom"/>
</dbReference>